<dbReference type="STRING" id="42249.A0A317SUW5"/>
<name>A0A317SUW5_9PEZI</name>
<dbReference type="OrthoDB" id="2016913at2759"/>
<dbReference type="InterPro" id="IPR011989">
    <property type="entry name" value="ARM-like"/>
</dbReference>
<organism evidence="1 2">
    <name type="scientific">Tuber magnatum</name>
    <name type="common">white Piedmont truffle</name>
    <dbReference type="NCBI Taxonomy" id="42249"/>
    <lineage>
        <taxon>Eukaryota</taxon>
        <taxon>Fungi</taxon>
        <taxon>Dikarya</taxon>
        <taxon>Ascomycota</taxon>
        <taxon>Pezizomycotina</taxon>
        <taxon>Pezizomycetes</taxon>
        <taxon>Pezizales</taxon>
        <taxon>Tuberaceae</taxon>
        <taxon>Tuber</taxon>
    </lineage>
</organism>
<sequence length="116" mass="13237">RSGSLSQKDIPILRDRLIDWLVRFSSLGLAQLVVRKLCSTLVVFFIRFPDYWDDCIRCIICSLCLGRFVSAAELPQLPPSEKLLKAVEPRMKITALWFSAILVEEVGKVDSRNVKK</sequence>
<dbReference type="AlphaFoldDB" id="A0A317SUW5"/>
<dbReference type="EMBL" id="PYWC01000017">
    <property type="protein sequence ID" value="PWW78172.1"/>
    <property type="molecule type" value="Genomic_DNA"/>
</dbReference>
<dbReference type="Proteomes" id="UP000246991">
    <property type="component" value="Unassembled WGS sequence"/>
</dbReference>
<accession>A0A317SUW5</accession>
<feature type="non-terminal residue" evidence="1">
    <location>
        <position position="116"/>
    </location>
</feature>
<evidence type="ECO:0000313" key="1">
    <source>
        <dbReference type="EMBL" id="PWW78172.1"/>
    </source>
</evidence>
<dbReference type="Gene3D" id="1.25.10.10">
    <property type="entry name" value="Leucine-rich Repeat Variant"/>
    <property type="match status" value="1"/>
</dbReference>
<reference evidence="1 2" key="1">
    <citation type="submission" date="2018-03" db="EMBL/GenBank/DDBJ databases">
        <title>Genomes of Pezizomycetes fungi and the evolution of truffles.</title>
        <authorList>
            <person name="Murat C."/>
            <person name="Payen T."/>
            <person name="Noel B."/>
            <person name="Kuo A."/>
            <person name="Martin F.M."/>
        </authorList>
    </citation>
    <scope>NUCLEOTIDE SEQUENCE [LARGE SCALE GENOMIC DNA]</scope>
    <source>
        <strain evidence="1">091103-1</strain>
    </source>
</reference>
<feature type="non-terminal residue" evidence="1">
    <location>
        <position position="1"/>
    </location>
</feature>
<proteinExistence type="predicted"/>
<evidence type="ECO:0000313" key="2">
    <source>
        <dbReference type="Proteomes" id="UP000246991"/>
    </source>
</evidence>
<keyword evidence="2" id="KW-1185">Reference proteome</keyword>
<comment type="caution">
    <text evidence="1">The sequence shown here is derived from an EMBL/GenBank/DDBJ whole genome shotgun (WGS) entry which is preliminary data.</text>
</comment>
<gene>
    <name evidence="1" type="ORF">C7212DRAFT_50733</name>
</gene>
<protein>
    <submittedName>
        <fullName evidence="1">Uncharacterized protein</fullName>
    </submittedName>
</protein>